<name>A0A0F9AJ31_9ZZZZ</name>
<dbReference type="PANTHER" id="PTHR48095:SF2">
    <property type="entry name" value="BIOTIN CARBOXYLASE, CHLOROPLASTIC"/>
    <property type="match status" value="1"/>
</dbReference>
<reference evidence="5" key="1">
    <citation type="journal article" date="2015" name="Nature">
        <title>Complex archaea that bridge the gap between prokaryotes and eukaryotes.</title>
        <authorList>
            <person name="Spang A."/>
            <person name="Saw J.H."/>
            <person name="Jorgensen S.L."/>
            <person name="Zaremba-Niedzwiedzka K."/>
            <person name="Martijn J."/>
            <person name="Lind A.E."/>
            <person name="van Eijk R."/>
            <person name="Schleper C."/>
            <person name="Guy L."/>
            <person name="Ettema T.J."/>
        </authorList>
    </citation>
    <scope>NUCLEOTIDE SEQUENCE</scope>
</reference>
<evidence type="ECO:0000256" key="2">
    <source>
        <dbReference type="ARBA" id="ARBA00022741"/>
    </source>
</evidence>
<dbReference type="SUPFAM" id="SSF51246">
    <property type="entry name" value="Rudiment single hybrid motif"/>
    <property type="match status" value="1"/>
</dbReference>
<gene>
    <name evidence="5" type="ORF">LCGC14_2843180</name>
</gene>
<accession>A0A0F9AJ31</accession>
<dbReference type="GO" id="GO:0016874">
    <property type="term" value="F:ligase activity"/>
    <property type="evidence" value="ECO:0007669"/>
    <property type="project" value="UniProtKB-KW"/>
</dbReference>
<evidence type="ECO:0000256" key="1">
    <source>
        <dbReference type="ARBA" id="ARBA00022598"/>
    </source>
</evidence>
<evidence type="ECO:0000256" key="3">
    <source>
        <dbReference type="ARBA" id="ARBA00022840"/>
    </source>
</evidence>
<keyword evidence="1" id="KW-0436">Ligase</keyword>
<evidence type="ECO:0000259" key="4">
    <source>
        <dbReference type="PROSITE" id="PS50979"/>
    </source>
</evidence>
<comment type="caution">
    <text evidence="5">The sequence shown here is derived from an EMBL/GenBank/DDBJ whole genome shotgun (WGS) entry which is preliminary data.</text>
</comment>
<dbReference type="Gene3D" id="3.30.470.20">
    <property type="entry name" value="ATP-grasp fold, B domain"/>
    <property type="match status" value="1"/>
</dbReference>
<proteinExistence type="predicted"/>
<feature type="domain" description="Biotin carboxylation" evidence="4">
    <location>
        <begin position="1"/>
        <end position="123"/>
    </location>
</feature>
<sequence length="181" mass="21283">EQKDVSMDGCAMECRINVEDPLNDFAPSPGTIRNLRFPGGLGVRVDSSIYPGYTISLYYDTLIAKLTVWGRNREEVMRRMRAALDEFIIEGVRTTIPLHKAILCERDFQRGRISLNFIKRHKLLKRLKTNNQASEKIAVITGCLLAYQNRKKTSLRREKKRENLWRKNFTQNEWRKRLRKI</sequence>
<keyword evidence="2" id="KW-0547">Nucleotide-binding</keyword>
<dbReference type="EMBL" id="LAZR01054474">
    <property type="protein sequence ID" value="KKK78474.1"/>
    <property type="molecule type" value="Genomic_DNA"/>
</dbReference>
<dbReference type="SMART" id="SM00878">
    <property type="entry name" value="Biotin_carb_C"/>
    <property type="match status" value="1"/>
</dbReference>
<dbReference type="AlphaFoldDB" id="A0A0F9AJ31"/>
<dbReference type="InterPro" id="IPR011054">
    <property type="entry name" value="Rudment_hybrid_motif"/>
</dbReference>
<keyword evidence="3" id="KW-0067">ATP-binding</keyword>
<protein>
    <recommendedName>
        <fullName evidence="4">Biotin carboxylation domain-containing protein</fullName>
    </recommendedName>
</protein>
<dbReference type="InterPro" id="IPR051602">
    <property type="entry name" value="ACC_Biotin_Carboxylase"/>
</dbReference>
<dbReference type="GO" id="GO:0005524">
    <property type="term" value="F:ATP binding"/>
    <property type="evidence" value="ECO:0007669"/>
    <property type="project" value="UniProtKB-KW"/>
</dbReference>
<dbReference type="PANTHER" id="PTHR48095">
    <property type="entry name" value="PYRUVATE CARBOXYLASE SUBUNIT A"/>
    <property type="match status" value="1"/>
</dbReference>
<dbReference type="InterPro" id="IPR011764">
    <property type="entry name" value="Biotin_carboxylation_dom"/>
</dbReference>
<dbReference type="InterPro" id="IPR005482">
    <property type="entry name" value="Biotin_COase_C"/>
</dbReference>
<organism evidence="5">
    <name type="scientific">marine sediment metagenome</name>
    <dbReference type="NCBI Taxonomy" id="412755"/>
    <lineage>
        <taxon>unclassified sequences</taxon>
        <taxon>metagenomes</taxon>
        <taxon>ecological metagenomes</taxon>
    </lineage>
</organism>
<evidence type="ECO:0000313" key="5">
    <source>
        <dbReference type="EMBL" id="KKK78474.1"/>
    </source>
</evidence>
<feature type="non-terminal residue" evidence="5">
    <location>
        <position position="1"/>
    </location>
</feature>
<dbReference type="Pfam" id="PF02785">
    <property type="entry name" value="Biotin_carb_C"/>
    <property type="match status" value="1"/>
</dbReference>
<dbReference type="PROSITE" id="PS50979">
    <property type="entry name" value="BC"/>
    <property type="match status" value="1"/>
</dbReference>